<keyword evidence="1" id="KW-0472">Membrane</keyword>
<accession>A0ABW4DN35</accession>
<keyword evidence="1" id="KW-1133">Transmembrane helix</keyword>
<keyword evidence="1" id="KW-0812">Transmembrane</keyword>
<proteinExistence type="predicted"/>
<dbReference type="RefSeq" id="WP_125578673.1">
    <property type="nucleotide sequence ID" value="NZ_JBHTOF010000026.1"/>
</dbReference>
<feature type="transmembrane region" description="Helical" evidence="1">
    <location>
        <begin position="43"/>
        <end position="61"/>
    </location>
</feature>
<dbReference type="EMBL" id="JBHTOF010000026">
    <property type="protein sequence ID" value="MFD1465213.1"/>
    <property type="molecule type" value="Genomic_DNA"/>
</dbReference>
<dbReference type="Proteomes" id="UP001597244">
    <property type="component" value="Unassembled WGS sequence"/>
</dbReference>
<protein>
    <recommendedName>
        <fullName evidence="4">DUF3899 domain-containing protein</fullName>
    </recommendedName>
</protein>
<reference evidence="3" key="1">
    <citation type="journal article" date="2019" name="Int. J. Syst. Evol. Microbiol.">
        <title>The Global Catalogue of Microorganisms (GCM) 10K type strain sequencing project: providing services to taxonomists for standard genome sequencing and annotation.</title>
        <authorList>
            <consortium name="The Broad Institute Genomics Platform"/>
            <consortium name="The Broad Institute Genome Sequencing Center for Infectious Disease"/>
            <person name="Wu L."/>
            <person name="Ma J."/>
        </authorList>
    </citation>
    <scope>NUCLEOTIDE SEQUENCE [LARGE SCALE GENOMIC DNA]</scope>
    <source>
        <strain evidence="3">CCM 8951</strain>
    </source>
</reference>
<gene>
    <name evidence="2" type="ORF">ACFQ4L_03805</name>
</gene>
<organism evidence="2 3">
    <name type="scientific">Lapidilactobacillus mulanensis</name>
    <dbReference type="NCBI Taxonomy" id="2485999"/>
    <lineage>
        <taxon>Bacteria</taxon>
        <taxon>Bacillati</taxon>
        <taxon>Bacillota</taxon>
        <taxon>Bacilli</taxon>
        <taxon>Lactobacillales</taxon>
        <taxon>Lactobacillaceae</taxon>
        <taxon>Lapidilactobacillus</taxon>
    </lineage>
</organism>
<evidence type="ECO:0000313" key="3">
    <source>
        <dbReference type="Proteomes" id="UP001597244"/>
    </source>
</evidence>
<evidence type="ECO:0008006" key="4">
    <source>
        <dbReference type="Google" id="ProtNLM"/>
    </source>
</evidence>
<evidence type="ECO:0000256" key="1">
    <source>
        <dbReference type="SAM" id="Phobius"/>
    </source>
</evidence>
<sequence>MIFIWKRKGLLVPLAIILGLAIQMVLTTQSTNFYAGSFMSRLFGSLGFIATFLPAGLNYLFTKYFLKNETVKFVTDEEGQQYRLDLKSTFFWISNKTWTIILLVLAVIYAVTALIQIF</sequence>
<keyword evidence="3" id="KW-1185">Reference proteome</keyword>
<feature type="transmembrane region" description="Helical" evidence="1">
    <location>
        <begin position="97"/>
        <end position="117"/>
    </location>
</feature>
<evidence type="ECO:0000313" key="2">
    <source>
        <dbReference type="EMBL" id="MFD1465213.1"/>
    </source>
</evidence>
<comment type="caution">
    <text evidence="2">The sequence shown here is derived from an EMBL/GenBank/DDBJ whole genome shotgun (WGS) entry which is preliminary data.</text>
</comment>
<name>A0ABW4DN35_9LACO</name>